<organism evidence="3 4">
    <name type="scientific">Paenibacillus vandeheii</name>
    <dbReference type="NCBI Taxonomy" id="3035917"/>
    <lineage>
        <taxon>Bacteria</taxon>
        <taxon>Bacillati</taxon>
        <taxon>Bacillota</taxon>
        <taxon>Bacilli</taxon>
        <taxon>Bacillales</taxon>
        <taxon>Paenibacillaceae</taxon>
        <taxon>Paenibacillus</taxon>
    </lineage>
</organism>
<evidence type="ECO:0000259" key="2">
    <source>
        <dbReference type="Pfam" id="PF00561"/>
    </source>
</evidence>
<dbReference type="RefSeq" id="WP_301249506.1">
    <property type="nucleotide sequence ID" value="NZ_JAROCD010000018.1"/>
</dbReference>
<dbReference type="PRINTS" id="PR00412">
    <property type="entry name" value="EPOXHYDRLASE"/>
</dbReference>
<dbReference type="InterPro" id="IPR000073">
    <property type="entry name" value="AB_hydrolase_1"/>
</dbReference>
<name>A0ABT8JJ55_9BACL</name>
<dbReference type="EMBL" id="JAROCD010000018">
    <property type="protein sequence ID" value="MDN4605085.1"/>
    <property type="molecule type" value="Genomic_DNA"/>
</dbReference>
<gene>
    <name evidence="3" type="ORF">P5G61_27935</name>
</gene>
<keyword evidence="4" id="KW-1185">Reference proteome</keyword>
<evidence type="ECO:0000313" key="4">
    <source>
        <dbReference type="Proteomes" id="UP001174205"/>
    </source>
</evidence>
<comment type="caution">
    <text evidence="3">The sequence shown here is derived from an EMBL/GenBank/DDBJ whole genome shotgun (WGS) entry which is preliminary data.</text>
</comment>
<proteinExistence type="predicted"/>
<dbReference type="Pfam" id="PF00561">
    <property type="entry name" value="Abhydrolase_1"/>
    <property type="match status" value="1"/>
</dbReference>
<dbReference type="SUPFAM" id="SSF53474">
    <property type="entry name" value="alpha/beta-Hydrolases"/>
    <property type="match status" value="1"/>
</dbReference>
<dbReference type="InterPro" id="IPR029058">
    <property type="entry name" value="AB_hydrolase_fold"/>
</dbReference>
<dbReference type="Gene3D" id="3.40.50.1820">
    <property type="entry name" value="alpha/beta hydrolase"/>
    <property type="match status" value="1"/>
</dbReference>
<dbReference type="Proteomes" id="UP001174205">
    <property type="component" value="Unassembled WGS sequence"/>
</dbReference>
<dbReference type="GO" id="GO:0016787">
    <property type="term" value="F:hydrolase activity"/>
    <property type="evidence" value="ECO:0007669"/>
    <property type="project" value="UniProtKB-KW"/>
</dbReference>
<accession>A0ABT8JJ55</accession>
<dbReference type="InterPro" id="IPR000639">
    <property type="entry name" value="Epox_hydrolase-like"/>
</dbReference>
<protein>
    <submittedName>
        <fullName evidence="3">Alpha/beta hydrolase</fullName>
    </submittedName>
</protein>
<keyword evidence="1 3" id="KW-0378">Hydrolase</keyword>
<evidence type="ECO:0000313" key="3">
    <source>
        <dbReference type="EMBL" id="MDN4605085.1"/>
    </source>
</evidence>
<reference evidence="3" key="1">
    <citation type="submission" date="2023-03" db="EMBL/GenBank/DDBJ databases">
        <title>MT1 and MT2 Draft Genomes of Novel Species.</title>
        <authorList>
            <person name="Venkateswaran K."/>
        </authorList>
    </citation>
    <scope>NUCLEOTIDE SEQUENCE</scope>
    <source>
        <strain evidence="3">F6_3S_P_1C</strain>
    </source>
</reference>
<evidence type="ECO:0000256" key="1">
    <source>
        <dbReference type="ARBA" id="ARBA00022801"/>
    </source>
</evidence>
<sequence>MKIVLKRMGYGASVLLGILLLFIAISFTNHTIETKKESAILSPPGVMVDVNNHQMHVYTEGSGERTLVFMSGGGTSSPVLDFKALYSRLSDQYKIAVVEKAGYGFSETAKVSRDIDTMLEETRTALTLAGEIPPYVLFPHSMSGIEALYWAQMYPNEVEAIIGLDPAIPEVYEEYPLPSAGMMSLTGLGARVGITRFFPAIVNSSAAIEEKRLSSQEEAVYKALFYKKTQTLNMNEEVKMIKNNAAQVLERGIPDVPMYFFISNGEELPVENWQNYLVNYVETVKNGRYLLLHNGHYVHDADPDLIAEESIEFIEEL</sequence>
<dbReference type="PANTHER" id="PTHR43329">
    <property type="entry name" value="EPOXIDE HYDROLASE"/>
    <property type="match status" value="1"/>
</dbReference>
<feature type="domain" description="AB hydrolase-1" evidence="2">
    <location>
        <begin position="66"/>
        <end position="169"/>
    </location>
</feature>